<keyword evidence="4" id="KW-0862">Zinc</keyword>
<dbReference type="GO" id="GO:0008270">
    <property type="term" value="F:zinc ion binding"/>
    <property type="evidence" value="ECO:0007669"/>
    <property type="project" value="UniProtKB-KW"/>
</dbReference>
<feature type="compositionally biased region" description="Basic and acidic residues" evidence="8">
    <location>
        <begin position="982"/>
        <end position="993"/>
    </location>
</feature>
<feature type="compositionally biased region" description="Low complexity" evidence="8">
    <location>
        <begin position="1542"/>
        <end position="1556"/>
    </location>
</feature>
<feature type="region of interest" description="Disordered" evidence="8">
    <location>
        <begin position="330"/>
        <end position="377"/>
    </location>
</feature>
<dbReference type="GO" id="GO:0098978">
    <property type="term" value="C:glutamatergic synapse"/>
    <property type="evidence" value="ECO:0007669"/>
    <property type="project" value="TreeGrafter"/>
</dbReference>
<feature type="region of interest" description="Disordered" evidence="8">
    <location>
        <begin position="565"/>
        <end position="622"/>
    </location>
</feature>
<keyword evidence="11" id="KW-1185">Reference proteome</keyword>
<dbReference type="PANTHER" id="PTHR14113">
    <property type="entry name" value="PICCOLO/BASSOON"/>
    <property type="match status" value="1"/>
</dbReference>
<evidence type="ECO:0000256" key="5">
    <source>
        <dbReference type="ARBA" id="ARBA00023018"/>
    </source>
</evidence>
<evidence type="ECO:0000313" key="10">
    <source>
        <dbReference type="Ensembl" id="ENSEBUP00000024304.1"/>
    </source>
</evidence>
<evidence type="ECO:0000256" key="3">
    <source>
        <dbReference type="ARBA" id="ARBA00022771"/>
    </source>
</evidence>
<dbReference type="Proteomes" id="UP000694388">
    <property type="component" value="Unplaced"/>
</dbReference>
<feature type="compositionally biased region" description="Basic and acidic residues" evidence="8">
    <location>
        <begin position="59"/>
        <end position="76"/>
    </location>
</feature>
<dbReference type="InterPro" id="IPR008899">
    <property type="entry name" value="Znf_piccolo"/>
</dbReference>
<dbReference type="GO" id="GO:0098882">
    <property type="term" value="F:structural constituent of presynaptic active zone"/>
    <property type="evidence" value="ECO:0007669"/>
    <property type="project" value="TreeGrafter"/>
</dbReference>
<accession>A0A8C4R2X8</accession>
<dbReference type="InterPro" id="IPR013083">
    <property type="entry name" value="Znf_RING/FYVE/PHD"/>
</dbReference>
<dbReference type="GeneTree" id="ENSGT00620000087961"/>
<dbReference type="GO" id="GO:0030424">
    <property type="term" value="C:axon"/>
    <property type="evidence" value="ECO:0007669"/>
    <property type="project" value="TreeGrafter"/>
</dbReference>
<feature type="compositionally biased region" description="Basic and acidic residues" evidence="8">
    <location>
        <begin position="330"/>
        <end position="361"/>
    </location>
</feature>
<dbReference type="InterPro" id="IPR011011">
    <property type="entry name" value="Znf_FYVE_PHD"/>
</dbReference>
<dbReference type="SUPFAM" id="SSF57903">
    <property type="entry name" value="FYVE/PHD zinc finger"/>
    <property type="match status" value="2"/>
</dbReference>
<feature type="domain" description="Zinc finger piccolo-type" evidence="9">
    <location>
        <begin position="889"/>
        <end position="946"/>
    </location>
</feature>
<dbReference type="PANTHER" id="PTHR14113:SF13">
    <property type="match status" value="1"/>
</dbReference>
<feature type="compositionally biased region" description="Low complexity" evidence="8">
    <location>
        <begin position="10"/>
        <end position="21"/>
    </location>
</feature>
<feature type="region of interest" description="Disordered" evidence="8">
    <location>
        <begin position="1408"/>
        <end position="1433"/>
    </location>
</feature>
<keyword evidence="6" id="KW-0966">Cell projection</keyword>
<sequence>MGNEASTQDSAVPGAASPGAGERPAPSPSPTPVPAAATRSLIPSPAVRIPRSVSSSRAQRKDVATPRSRSDQETKGFARSLSPSPTQNTFETSLGGYDAWNVQKATSATELGAALPLPAGKSPSFGSSSLSVGTLKSPGVLCYDEEHGVAALSSPGRGLRDPNDWTPSAGGSAISPSAYQVPRLAPVPRSTEVCPICTTTELKEGGAADEKPNFNRCTQCKTVVCNHCGFNPNPHLNQVQEWLCLNCQMQRALGMDMLSPPKTRGLMQYMDGAQLPQPEAKSPDIITLAEEQRAEFAKATHIADYDSMENSIKTEETKAMHKAEHDLMEQQKVEDEKTRHKDEQYLSRPHSMERERSECRSNRNVFKQQKRAHKKVTQKNAFDLVEQQPKVEHTKAPFRHDHDLVSEQPGGWRGMDDEPVKTDKAALHILHKDTASEERLALKDTEAINIVVSRKGPQVHRKAEPAEEDDKVAETDIPSLQSPVAVRKMKKQIDFEESNVDDQQKDVKDESQILDKQGMDLSHDLSRNIDEDGEITFTMIQENSANECSPKINYEMLATESEIKKSNGLPSQPRKGQVPPLSSEVPDAAGQGEQRKLQNLSHRSPILSAKSTSRSGPAMQQESGVTGKLFGFGASLLSQASSLIATAQATAQATVQVSTQSNSISPAKGLANISSDGSVKGTGVSTMASEQSHHCDIKGTITENKHEDRSKMEASAALPLQDEKKPVEVEKQTKPLSDNIFETGIKGEMALPSVSPTSDLRSAVEYGDKVVILSTTPEKLGQVEANTMTEIMIPAIPDTIHSTTLSDTAEIKSTEEISQLAKLAVGIKTAPSTIATKTTVSEPLPQEKAIDVRISSDFVEDSTDSAALPLSMANTSAAELTTSDWQELCCPICGAELTDGRSGLPNYNACTECSQSVCNCCGFNPAPHLLEKKEWLCLTCQTQRALAGQLGFGEVRITSTVSKVKPVNNADIPAKSALDGHQQVREPPDRKLPEVPQKTLDTDVEANELQDAEVRARHQLLQRGLPLSWVSVLDQEELLIFPEIKIDEVPIIMGKPIDVEDTVVSVSDATEYVNDTYEDEKESEEKASQHIVAGKEEDNQSIITFEKKSYEIPFSSSSDEQVTTALLESGQSYELAEGMLEIPGESLKVFQDDNDKPKEVYDIKVDGEQSPAALSPALHICNTPLTAGPFHIRSHETLIPETREESFKVPFAPEPPVWQPDKQNEEILKEQSVEYLKQGTYSQLREEMEETCDEYHILQDASMEISLPPCTKDFLLEEEVDGVKDESGILPDATFSPTKEEKDLLSVGIPTSTTALDKLKYSVRSLLEAQSLEPEQKNGTDIKVHQTLSEVAKQTPRSTSDAYSSDEGDLEYIQEDNKDVLEWSRLISHGVQSPEETAFDEKVCSEISTPTPVAGGDEEGVLGDRSDSPCSLDDDDFIRRQIIEMSADEEGSLSEDDKTQVKDIFTHHRIMLGESVGEEDADGDGSSKSIERPSGSRHRVLLREPSSSYEEIRYEELEEGQCSWGRERDDVFDGATSPDLPDPSASADAEGSSEASTPQALSTGIGGLRRFKTIDLKNSIPPKLSTEDALSLGSDFDEPELEMESLTDSPDEYLRSGADGEAGGGTAIGSAGRGKDIPSICIII</sequence>
<dbReference type="Ensembl" id="ENSEBUT00000024880.1">
    <property type="protein sequence ID" value="ENSEBUP00000024304.1"/>
    <property type="gene ID" value="ENSEBUG00000014975.1"/>
</dbReference>
<keyword evidence="5" id="KW-0770">Synapse</keyword>
<feature type="compositionally biased region" description="Polar residues" evidence="8">
    <location>
        <begin position="81"/>
        <end position="92"/>
    </location>
</feature>
<evidence type="ECO:0000256" key="8">
    <source>
        <dbReference type="SAM" id="MobiDB-lite"/>
    </source>
</evidence>
<proteinExistence type="predicted"/>
<reference evidence="10" key="2">
    <citation type="submission" date="2025-09" db="UniProtKB">
        <authorList>
            <consortium name="Ensembl"/>
        </authorList>
    </citation>
    <scope>IDENTIFICATION</scope>
</reference>
<comment type="subcellular location">
    <subcellularLocation>
        <location evidence="7">Presynaptic active zone</location>
    </subcellularLocation>
</comment>
<feature type="region of interest" description="Disordered" evidence="8">
    <location>
        <begin position="1"/>
        <end position="92"/>
    </location>
</feature>
<feature type="compositionally biased region" description="Acidic residues" evidence="8">
    <location>
        <begin position="1595"/>
        <end position="1611"/>
    </location>
</feature>
<evidence type="ECO:0000256" key="1">
    <source>
        <dbReference type="ARBA" id="ARBA00022723"/>
    </source>
</evidence>
<keyword evidence="2" id="KW-0677">Repeat</keyword>
<dbReference type="GO" id="GO:1904071">
    <property type="term" value="P:presynaptic active zone assembly"/>
    <property type="evidence" value="ECO:0007669"/>
    <property type="project" value="TreeGrafter"/>
</dbReference>
<dbReference type="InterPro" id="IPR052098">
    <property type="entry name" value="Presynaptic_Scaffold_Bsn/Pclo"/>
</dbReference>
<organism evidence="10 11">
    <name type="scientific">Eptatretus burgeri</name>
    <name type="common">Inshore hagfish</name>
    <dbReference type="NCBI Taxonomy" id="7764"/>
    <lineage>
        <taxon>Eukaryota</taxon>
        <taxon>Metazoa</taxon>
        <taxon>Chordata</taxon>
        <taxon>Craniata</taxon>
        <taxon>Vertebrata</taxon>
        <taxon>Cyclostomata</taxon>
        <taxon>Myxini</taxon>
        <taxon>Myxiniformes</taxon>
        <taxon>Myxinidae</taxon>
        <taxon>Eptatretinae</taxon>
        <taxon>Eptatretus</taxon>
    </lineage>
</organism>
<evidence type="ECO:0000313" key="11">
    <source>
        <dbReference type="Proteomes" id="UP000694388"/>
    </source>
</evidence>
<evidence type="ECO:0000256" key="2">
    <source>
        <dbReference type="ARBA" id="ARBA00022737"/>
    </source>
</evidence>
<keyword evidence="1" id="KW-0479">Metal-binding</keyword>
<feature type="domain" description="Zinc finger piccolo-type" evidence="9">
    <location>
        <begin position="193"/>
        <end position="253"/>
    </location>
</feature>
<protein>
    <recommendedName>
        <fullName evidence="9">Zinc finger piccolo-type domain-containing protein</fullName>
    </recommendedName>
</protein>
<keyword evidence="3" id="KW-0863">Zinc-finger</keyword>
<feature type="region of interest" description="Disordered" evidence="8">
    <location>
        <begin position="1582"/>
        <end position="1640"/>
    </location>
</feature>
<feature type="compositionally biased region" description="Basic residues" evidence="8">
    <location>
        <begin position="368"/>
        <end position="377"/>
    </location>
</feature>
<feature type="compositionally biased region" description="Polar residues" evidence="8">
    <location>
        <begin position="609"/>
        <end position="622"/>
    </location>
</feature>
<name>A0A8C4R2X8_EPTBU</name>
<feature type="region of interest" description="Disordered" evidence="8">
    <location>
        <begin position="1348"/>
        <end position="1367"/>
    </location>
</feature>
<evidence type="ECO:0000259" key="9">
    <source>
        <dbReference type="Pfam" id="PF05715"/>
    </source>
</evidence>
<dbReference type="Gene3D" id="3.30.40.10">
    <property type="entry name" value="Zinc/RING finger domain, C3HC4 (zinc finger)"/>
    <property type="match status" value="2"/>
</dbReference>
<dbReference type="GO" id="GO:0048788">
    <property type="term" value="C:cytoskeleton of presynaptic active zone"/>
    <property type="evidence" value="ECO:0007669"/>
    <property type="project" value="TreeGrafter"/>
</dbReference>
<dbReference type="GO" id="GO:0035418">
    <property type="term" value="P:protein localization to synapse"/>
    <property type="evidence" value="ECO:0007669"/>
    <property type="project" value="TreeGrafter"/>
</dbReference>
<dbReference type="GO" id="GO:0098982">
    <property type="term" value="C:GABA-ergic synapse"/>
    <property type="evidence" value="ECO:0007669"/>
    <property type="project" value="TreeGrafter"/>
</dbReference>
<feature type="region of interest" description="Disordered" evidence="8">
    <location>
        <begin position="975"/>
        <end position="995"/>
    </location>
</feature>
<evidence type="ECO:0000256" key="4">
    <source>
        <dbReference type="ARBA" id="ARBA00022833"/>
    </source>
</evidence>
<feature type="region of interest" description="Disordered" evidence="8">
    <location>
        <begin position="1472"/>
        <end position="1564"/>
    </location>
</feature>
<evidence type="ECO:0000256" key="7">
    <source>
        <dbReference type="ARBA" id="ARBA00034101"/>
    </source>
</evidence>
<evidence type="ECO:0000256" key="6">
    <source>
        <dbReference type="ARBA" id="ARBA00023273"/>
    </source>
</evidence>
<dbReference type="Pfam" id="PF05715">
    <property type="entry name" value="zf-piccolo"/>
    <property type="match status" value="2"/>
</dbReference>
<reference evidence="10" key="1">
    <citation type="submission" date="2025-08" db="UniProtKB">
        <authorList>
            <consortium name="Ensembl"/>
        </authorList>
    </citation>
    <scope>IDENTIFICATION</scope>
</reference>